<proteinExistence type="predicted"/>
<name>A0A345YJ83_9SPHN</name>
<evidence type="ECO:0000313" key="4">
    <source>
        <dbReference type="Proteomes" id="UP000254508"/>
    </source>
</evidence>
<dbReference type="EMBL" id="CP031358">
    <property type="protein sequence ID" value="AXK43985.1"/>
    <property type="molecule type" value="Genomic_DNA"/>
</dbReference>
<evidence type="ECO:0000256" key="2">
    <source>
        <dbReference type="SAM" id="Phobius"/>
    </source>
</evidence>
<reference evidence="3 4" key="1">
    <citation type="submission" date="2018-07" db="EMBL/GenBank/DDBJ databases">
        <title>Genome sequence of Erythrobacter strain YH-07, an antagonistic bacterium isolated from Yellow Sea.</title>
        <authorList>
            <person name="Tang T."/>
            <person name="Liu Q."/>
            <person name="Sun X."/>
        </authorList>
    </citation>
    <scope>NUCLEOTIDE SEQUENCE [LARGE SCALE GENOMIC DNA]</scope>
    <source>
        <strain evidence="3 4">YH-07</strain>
        <plasmid evidence="3 4">unnamed</plasmid>
    </source>
</reference>
<keyword evidence="4" id="KW-1185">Reference proteome</keyword>
<dbReference type="Proteomes" id="UP000254508">
    <property type="component" value="Plasmid unnamed"/>
</dbReference>
<protein>
    <submittedName>
        <fullName evidence="3">Uncharacterized protein</fullName>
    </submittedName>
</protein>
<accession>A0A345YJ83</accession>
<evidence type="ECO:0000256" key="1">
    <source>
        <dbReference type="SAM" id="MobiDB-lite"/>
    </source>
</evidence>
<organism evidence="3 4">
    <name type="scientific">Erythrobacter aureus</name>
    <dbReference type="NCBI Taxonomy" id="2182384"/>
    <lineage>
        <taxon>Bacteria</taxon>
        <taxon>Pseudomonadati</taxon>
        <taxon>Pseudomonadota</taxon>
        <taxon>Alphaproteobacteria</taxon>
        <taxon>Sphingomonadales</taxon>
        <taxon>Erythrobacteraceae</taxon>
        <taxon>Erythrobacter/Porphyrobacter group</taxon>
        <taxon>Erythrobacter</taxon>
    </lineage>
</organism>
<sequence length="71" mass="7493">MELFTAAFGRWGNFAYFSIVASTLIAAGVAMSAALIVGAELSKDDEQSAPVEHSLDTSPRHVAMGASRHAR</sequence>
<feature type="transmembrane region" description="Helical" evidence="2">
    <location>
        <begin position="14"/>
        <end position="37"/>
    </location>
</feature>
<feature type="region of interest" description="Disordered" evidence="1">
    <location>
        <begin position="42"/>
        <end position="71"/>
    </location>
</feature>
<keyword evidence="3" id="KW-0614">Plasmid</keyword>
<keyword evidence="2" id="KW-1133">Transmembrane helix</keyword>
<keyword evidence="2" id="KW-0812">Transmembrane</keyword>
<dbReference type="KEGG" id="err:DVR09_16150"/>
<evidence type="ECO:0000313" key="3">
    <source>
        <dbReference type="EMBL" id="AXK43985.1"/>
    </source>
</evidence>
<keyword evidence="2" id="KW-0472">Membrane</keyword>
<gene>
    <name evidence="3" type="ORF">DVR09_16150</name>
</gene>
<dbReference type="AlphaFoldDB" id="A0A345YJ83"/>
<geneLocation type="plasmid" evidence="3 4">
    <name>unnamed</name>
</geneLocation>
<dbReference type="RefSeq" id="WP_115418298.1">
    <property type="nucleotide sequence ID" value="NZ_CP031358.1"/>
</dbReference>